<protein>
    <recommendedName>
        <fullName evidence="3">Pilus assembly protein</fullName>
    </recommendedName>
</protein>
<evidence type="ECO:0000313" key="2">
    <source>
        <dbReference type="Proteomes" id="UP000589716"/>
    </source>
</evidence>
<dbReference type="Proteomes" id="UP000589716">
    <property type="component" value="Unassembled WGS sequence"/>
</dbReference>
<gene>
    <name evidence="1" type="ORF">H0I39_16290</name>
</gene>
<organism evidence="1 2">
    <name type="scientific">Ottowia beijingensis</name>
    <dbReference type="NCBI Taxonomy" id="1207057"/>
    <lineage>
        <taxon>Bacteria</taxon>
        <taxon>Pseudomonadati</taxon>
        <taxon>Pseudomonadota</taxon>
        <taxon>Betaproteobacteria</taxon>
        <taxon>Burkholderiales</taxon>
        <taxon>Comamonadaceae</taxon>
        <taxon>Ottowia</taxon>
    </lineage>
</organism>
<evidence type="ECO:0000313" key="1">
    <source>
        <dbReference type="EMBL" id="NZA02905.1"/>
    </source>
</evidence>
<dbReference type="AlphaFoldDB" id="A0A853IUH9"/>
<dbReference type="EMBL" id="JACCKX010000001">
    <property type="protein sequence ID" value="NZA02905.1"/>
    <property type="molecule type" value="Genomic_DNA"/>
</dbReference>
<reference evidence="1 2" key="1">
    <citation type="submission" date="2020-07" db="EMBL/GenBank/DDBJ databases">
        <authorList>
            <person name="Maaloum M."/>
        </authorList>
    </citation>
    <scope>NUCLEOTIDE SEQUENCE [LARGE SCALE GENOMIC DNA]</scope>
    <source>
        <strain evidence="1 2">GCS-AN-3</strain>
    </source>
</reference>
<name>A0A853IUH9_9BURK</name>
<keyword evidence="2" id="KW-1185">Reference proteome</keyword>
<accession>A0A853IUH9</accession>
<dbReference type="RefSeq" id="WP_180551185.1">
    <property type="nucleotide sequence ID" value="NZ_JACCKX010000001.1"/>
</dbReference>
<comment type="caution">
    <text evidence="1">The sequence shown here is derived from an EMBL/GenBank/DDBJ whole genome shotgun (WGS) entry which is preliminary data.</text>
</comment>
<evidence type="ECO:0008006" key="3">
    <source>
        <dbReference type="Google" id="ProtNLM"/>
    </source>
</evidence>
<proteinExistence type="predicted"/>
<sequence>MNMNRLQATRQQQRGATLLVAMIFLVVLMLIVASAIKVTNVNTKLVGNMQIQKEADAAGRVAVEQIISTDFALQPGPRTITVDINNSGQAGSTFSVEIPMPECLQKRPIRLSELDLANPDDQACGGGSIRMGGVSGDGNSVCEATTWDVRAIVTPPNSDKATLQIHQGVSQRVDQNANC</sequence>